<proteinExistence type="predicted"/>
<dbReference type="KEGG" id="xyl:ET495_04070"/>
<evidence type="ECO:0000313" key="2">
    <source>
        <dbReference type="Proteomes" id="UP000291758"/>
    </source>
</evidence>
<gene>
    <name evidence="1" type="ORF">ET495_04070</name>
</gene>
<dbReference type="Proteomes" id="UP000291758">
    <property type="component" value="Chromosome"/>
</dbReference>
<sequence>MHNVLGGYTAYASPSEIQNIALNEAELGNVGTSVSLSVSYSLSLSWSWSWT</sequence>
<keyword evidence="2" id="KW-1185">Reference proteome</keyword>
<dbReference type="OrthoDB" id="5124655at2"/>
<evidence type="ECO:0000313" key="1">
    <source>
        <dbReference type="EMBL" id="QAY62558.1"/>
    </source>
</evidence>
<protein>
    <submittedName>
        <fullName evidence="1">Signal protein</fullName>
    </submittedName>
</protein>
<name>A0A4P6EX18_9MICO</name>
<dbReference type="AlphaFoldDB" id="A0A4P6EX18"/>
<reference evidence="1 2" key="1">
    <citation type="submission" date="2019-01" db="EMBL/GenBank/DDBJ databases">
        <title>Genome sequencing of strain 2JSPR-7.</title>
        <authorList>
            <person name="Heo J."/>
            <person name="Kim S.-J."/>
            <person name="Kim J.-S."/>
            <person name="Hong S.-B."/>
            <person name="Kwon S.-W."/>
        </authorList>
    </citation>
    <scope>NUCLEOTIDE SEQUENCE [LARGE SCALE GENOMIC DNA]</scope>
    <source>
        <strain evidence="1 2">2JSPR-7</strain>
    </source>
</reference>
<dbReference type="EMBL" id="CP035495">
    <property type="protein sequence ID" value="QAY62558.1"/>
    <property type="molecule type" value="Genomic_DNA"/>
</dbReference>
<accession>A0A4P6EX18</accession>
<organism evidence="1 2">
    <name type="scientific">Xylanimonas allomyrinae</name>
    <dbReference type="NCBI Taxonomy" id="2509459"/>
    <lineage>
        <taxon>Bacteria</taxon>
        <taxon>Bacillati</taxon>
        <taxon>Actinomycetota</taxon>
        <taxon>Actinomycetes</taxon>
        <taxon>Micrococcales</taxon>
        <taxon>Promicromonosporaceae</taxon>
        <taxon>Xylanimonas</taxon>
    </lineage>
</organism>
<dbReference type="RefSeq" id="WP_129202802.1">
    <property type="nucleotide sequence ID" value="NZ_CP035495.1"/>
</dbReference>